<evidence type="ECO:0000313" key="2">
    <source>
        <dbReference type="Proteomes" id="UP001630127"/>
    </source>
</evidence>
<keyword evidence="2" id="KW-1185">Reference proteome</keyword>
<dbReference type="AlphaFoldDB" id="A0ABD3AU14"/>
<accession>A0ABD3AU14</accession>
<protein>
    <submittedName>
        <fullName evidence="1">Uncharacterized protein</fullName>
    </submittedName>
</protein>
<proteinExistence type="predicted"/>
<sequence>MNSWVHLAQPITNGENSKIHGFPVEPYFAQVVSEPEKRSGFSHSLLIAQWVSKLFVSSSASSSPESEAFSSRSSTSYPRVISWRSGLLLILRRDRIRGPRLHSLWEASLPSVARPFRLDKMTPLFSGSALLGGGYRS</sequence>
<gene>
    <name evidence="1" type="ORF">ACH5RR_003151</name>
</gene>
<organism evidence="1 2">
    <name type="scientific">Cinchona calisaya</name>
    <dbReference type="NCBI Taxonomy" id="153742"/>
    <lineage>
        <taxon>Eukaryota</taxon>
        <taxon>Viridiplantae</taxon>
        <taxon>Streptophyta</taxon>
        <taxon>Embryophyta</taxon>
        <taxon>Tracheophyta</taxon>
        <taxon>Spermatophyta</taxon>
        <taxon>Magnoliopsida</taxon>
        <taxon>eudicotyledons</taxon>
        <taxon>Gunneridae</taxon>
        <taxon>Pentapetalae</taxon>
        <taxon>asterids</taxon>
        <taxon>lamiids</taxon>
        <taxon>Gentianales</taxon>
        <taxon>Rubiaceae</taxon>
        <taxon>Cinchonoideae</taxon>
        <taxon>Cinchoneae</taxon>
        <taxon>Cinchona</taxon>
    </lineage>
</organism>
<comment type="caution">
    <text evidence="1">The sequence shown here is derived from an EMBL/GenBank/DDBJ whole genome shotgun (WGS) entry which is preliminary data.</text>
</comment>
<name>A0ABD3AU14_9GENT</name>
<dbReference type="EMBL" id="JBJUIK010000002">
    <property type="protein sequence ID" value="KAL3534690.1"/>
    <property type="molecule type" value="Genomic_DNA"/>
</dbReference>
<reference evidence="1 2" key="1">
    <citation type="submission" date="2024-11" db="EMBL/GenBank/DDBJ databases">
        <title>A near-complete genome assembly of Cinchona calisaya.</title>
        <authorList>
            <person name="Lian D.C."/>
            <person name="Zhao X.W."/>
            <person name="Wei L."/>
        </authorList>
    </citation>
    <scope>NUCLEOTIDE SEQUENCE [LARGE SCALE GENOMIC DNA]</scope>
    <source>
        <tissue evidence="1">Nenye</tissue>
    </source>
</reference>
<dbReference type="Proteomes" id="UP001630127">
    <property type="component" value="Unassembled WGS sequence"/>
</dbReference>
<evidence type="ECO:0000313" key="1">
    <source>
        <dbReference type="EMBL" id="KAL3534690.1"/>
    </source>
</evidence>